<dbReference type="InterPro" id="IPR000905">
    <property type="entry name" value="Gcp-like_dom"/>
</dbReference>
<dbReference type="InterPro" id="IPR043129">
    <property type="entry name" value="ATPase_NBD"/>
</dbReference>
<reference evidence="2 3" key="1">
    <citation type="submission" date="2018-12" db="EMBL/GenBank/DDBJ databases">
        <title>Croceicoccus ponticola sp. nov., a lipolytic bacterium isolated from seawater.</title>
        <authorList>
            <person name="Yoon J.-H."/>
        </authorList>
    </citation>
    <scope>NUCLEOTIDE SEQUENCE [LARGE SCALE GENOMIC DNA]</scope>
    <source>
        <strain evidence="2 3">GM-16</strain>
    </source>
</reference>
<sequence length="208" mass="21543">MNRTLVIDSATDACSVALFQDDELLAGEWVRLGRGHAERLIPMIAELPGRGMANRIAVALGPGSFTGIRVGLAAAKALAVAWNCELVGYPTLALLAAQGQKLHGKRELAVANTGGHGEWFVEEFGADGASLAPVKSLTPQDAAGLVRADLIVGSQAEALVASRGRGTAAPLSPDARQFGSLAEAALLTDLRPLYGRGPDAKLPTKRAS</sequence>
<gene>
    <name evidence="2" type="primary">tsaB</name>
    <name evidence="2" type="ORF">EKN06_04945</name>
</gene>
<evidence type="ECO:0000259" key="1">
    <source>
        <dbReference type="Pfam" id="PF00814"/>
    </source>
</evidence>
<keyword evidence="3" id="KW-1185">Reference proteome</keyword>
<proteinExistence type="predicted"/>
<accession>A0A437H1R4</accession>
<evidence type="ECO:0000313" key="2">
    <source>
        <dbReference type="EMBL" id="RVQ69519.1"/>
    </source>
</evidence>
<dbReference type="Pfam" id="PF00814">
    <property type="entry name" value="TsaD"/>
    <property type="match status" value="1"/>
</dbReference>
<feature type="domain" description="Gcp-like" evidence="1">
    <location>
        <begin position="34"/>
        <end position="121"/>
    </location>
</feature>
<dbReference type="OrthoDB" id="9809995at2"/>
<dbReference type="InterPro" id="IPR022496">
    <property type="entry name" value="T6A_TsaB"/>
</dbReference>
<dbReference type="AlphaFoldDB" id="A0A437H1R4"/>
<dbReference type="GO" id="GO:0002949">
    <property type="term" value="P:tRNA threonylcarbamoyladenosine modification"/>
    <property type="evidence" value="ECO:0007669"/>
    <property type="project" value="InterPro"/>
</dbReference>
<name>A0A437H1R4_9SPHN</name>
<dbReference type="Proteomes" id="UP000283003">
    <property type="component" value="Unassembled WGS sequence"/>
</dbReference>
<keyword evidence="2" id="KW-0808">Transferase</keyword>
<dbReference type="SUPFAM" id="SSF53067">
    <property type="entry name" value="Actin-like ATPase domain"/>
    <property type="match status" value="1"/>
</dbReference>
<dbReference type="GO" id="GO:0016740">
    <property type="term" value="F:transferase activity"/>
    <property type="evidence" value="ECO:0007669"/>
    <property type="project" value="UniProtKB-KW"/>
</dbReference>
<organism evidence="2 3">
    <name type="scientific">Croceicoccus ponticola</name>
    <dbReference type="NCBI Taxonomy" id="2217664"/>
    <lineage>
        <taxon>Bacteria</taxon>
        <taxon>Pseudomonadati</taxon>
        <taxon>Pseudomonadota</taxon>
        <taxon>Alphaproteobacteria</taxon>
        <taxon>Sphingomonadales</taxon>
        <taxon>Erythrobacteraceae</taxon>
        <taxon>Croceicoccus</taxon>
    </lineage>
</organism>
<protein>
    <submittedName>
        <fullName evidence="2">tRNA (Adenosine(37)-N6)-threonylcarbamoyltransferase complex dimerization subunit type 1 TsaB</fullName>
    </submittedName>
</protein>
<dbReference type="RefSeq" id="WP_127611708.1">
    <property type="nucleotide sequence ID" value="NZ_RXOL01000001.1"/>
</dbReference>
<dbReference type="EMBL" id="RXOL01000001">
    <property type="protein sequence ID" value="RVQ69519.1"/>
    <property type="molecule type" value="Genomic_DNA"/>
</dbReference>
<dbReference type="Gene3D" id="3.30.420.40">
    <property type="match status" value="2"/>
</dbReference>
<dbReference type="NCBIfam" id="TIGR03725">
    <property type="entry name" value="T6A_YeaZ"/>
    <property type="match status" value="1"/>
</dbReference>
<evidence type="ECO:0000313" key="3">
    <source>
        <dbReference type="Proteomes" id="UP000283003"/>
    </source>
</evidence>
<comment type="caution">
    <text evidence="2">The sequence shown here is derived from an EMBL/GenBank/DDBJ whole genome shotgun (WGS) entry which is preliminary data.</text>
</comment>